<protein>
    <recommendedName>
        <fullName evidence="3">Surface antigen BspA-like</fullName>
    </recommendedName>
</protein>
<proteinExistence type="predicted"/>
<keyword evidence="2" id="KW-1185">Reference proteome</keyword>
<gene>
    <name evidence="1" type="ORF">M9Y10_000115</name>
</gene>
<dbReference type="Gene3D" id="3.40.50.12480">
    <property type="match status" value="1"/>
</dbReference>
<name>A0ABR2L3D2_9EUKA</name>
<comment type="caution">
    <text evidence="1">The sequence shown here is derived from an EMBL/GenBank/DDBJ whole genome shotgun (WGS) entry which is preliminary data.</text>
</comment>
<dbReference type="InterPro" id="IPR053139">
    <property type="entry name" value="Surface_bspA-like"/>
</dbReference>
<dbReference type="PANTHER" id="PTHR45661">
    <property type="entry name" value="SURFACE ANTIGEN"/>
    <property type="match status" value="1"/>
</dbReference>
<dbReference type="Gene3D" id="3.80.10.10">
    <property type="entry name" value="Ribonuclease Inhibitor"/>
    <property type="match status" value="6"/>
</dbReference>
<dbReference type="SUPFAM" id="SSF52058">
    <property type="entry name" value="L domain-like"/>
    <property type="match status" value="1"/>
</dbReference>
<dbReference type="InterPro" id="IPR026906">
    <property type="entry name" value="LRR_5"/>
</dbReference>
<dbReference type="InterPro" id="IPR032675">
    <property type="entry name" value="LRR_dom_sf"/>
</dbReference>
<evidence type="ECO:0000313" key="1">
    <source>
        <dbReference type="EMBL" id="KAK8897885.1"/>
    </source>
</evidence>
<dbReference type="PANTHER" id="PTHR45661:SF3">
    <property type="entry name" value="IG-LIKE DOMAIN-CONTAINING PROTEIN"/>
    <property type="match status" value="1"/>
</dbReference>
<dbReference type="EMBL" id="JAPFFF010000001">
    <property type="protein sequence ID" value="KAK8897885.1"/>
    <property type="molecule type" value="Genomic_DNA"/>
</dbReference>
<dbReference type="Proteomes" id="UP001470230">
    <property type="component" value="Unassembled WGS sequence"/>
</dbReference>
<accession>A0ABR2L3D2</accession>
<evidence type="ECO:0008006" key="3">
    <source>
        <dbReference type="Google" id="ProtNLM"/>
    </source>
</evidence>
<dbReference type="Pfam" id="PF13306">
    <property type="entry name" value="LRR_5"/>
    <property type="match status" value="5"/>
</dbReference>
<organism evidence="1 2">
    <name type="scientific">Tritrichomonas musculus</name>
    <dbReference type="NCBI Taxonomy" id="1915356"/>
    <lineage>
        <taxon>Eukaryota</taxon>
        <taxon>Metamonada</taxon>
        <taxon>Parabasalia</taxon>
        <taxon>Tritrichomonadida</taxon>
        <taxon>Tritrichomonadidae</taxon>
        <taxon>Tritrichomonas</taxon>
    </lineage>
</organism>
<reference evidence="1 2" key="1">
    <citation type="submission" date="2024-04" db="EMBL/GenBank/DDBJ databases">
        <title>Tritrichomonas musculus Genome.</title>
        <authorList>
            <person name="Alves-Ferreira E."/>
            <person name="Grigg M."/>
            <person name="Lorenzi H."/>
            <person name="Galac M."/>
        </authorList>
    </citation>
    <scope>NUCLEOTIDE SEQUENCE [LARGE SCALE GENOMIC DNA]</scope>
    <source>
        <strain evidence="1 2">EAF2021</strain>
    </source>
</reference>
<sequence>MIINDNGLSYILDQENYTANVTNSIYAYGDIFIPRSINYQGKDFLIHQINSGSFQDNQNILSISFSLDSEVKIISRNAFKNSTINALSLPKSIEQLEDGWCRSTDSLDKISIQPENSRYKIIDENLLISIQDEVTLIFACRNITTVNIPSNVTVFGESSFEGCNCLESLNFSEDSQLKKISKNAFTNSTFNSIIIPPKLEFIDEKWNKNPYTITNVEISPKNKNFTFLEEKIFVKLNQNGKTSIVYFSLSDTTEIVIPSNVTKIVNNAFQNCNMLQSVTFEENSQLEEICQNAFDGCGNLSEIRLPKSVKILEKSAFSNCDKLSTFSIESDSKLVKIGENIFPYSNITELFIPDSVETIEEGWCQNADNLCHIQISASNKNFFYLNEKLLIDKINGLLLFANRDIESGIVPATVRKIGNYSFGDCGHLTSLHFEENSMLTEIGDCAFYFCSTLSSLEKVPSCLRIIGISAFSGCGDMTDFGFNSDSKIEKICESAFNSCHITSLFIPESLHILEDGWCKSTFQLFDITVSENNRNFVFTESKLLLSRKSDTEREFDTISFASRNVESIVIPDSVRIISSQAFQDCSQLTSVSFQNSKNSKLEKIGDSAFFDCVKLSYIEPFPKSVTFIGSYCFSGTDELKSAEFLGSEIYFSDFCFNTGGLVLISFPNASNIYINLLTFSDGYDDTDSFVLFIHHYGKIHQSL</sequence>
<evidence type="ECO:0000313" key="2">
    <source>
        <dbReference type="Proteomes" id="UP001470230"/>
    </source>
</evidence>